<evidence type="ECO:0000313" key="3">
    <source>
        <dbReference type="Proteomes" id="UP001172911"/>
    </source>
</evidence>
<evidence type="ECO:0000313" key="2">
    <source>
        <dbReference type="EMBL" id="MDO7786843.1"/>
    </source>
</evidence>
<name>A0AAW7ZBM5_9FIRM</name>
<comment type="caution">
    <text evidence="2">The sequence shown here is derived from an EMBL/GenBank/DDBJ whole genome shotgun (WGS) entry which is preliminary data.</text>
</comment>
<dbReference type="RefSeq" id="WP_304541959.1">
    <property type="nucleotide sequence ID" value="NZ_JARPTC010000008.1"/>
</dbReference>
<dbReference type="Gene3D" id="3.30.457.10">
    <property type="entry name" value="Copper amine oxidase-like, N-terminal domain"/>
    <property type="match status" value="2"/>
</dbReference>
<dbReference type="Pfam" id="PF07833">
    <property type="entry name" value="Cu_amine_oxidN1"/>
    <property type="match status" value="1"/>
</dbReference>
<dbReference type="Proteomes" id="UP001172911">
    <property type="component" value="Unassembled WGS sequence"/>
</dbReference>
<dbReference type="AlphaFoldDB" id="A0AAW7ZBM5"/>
<accession>A0AAW7ZBM5</accession>
<dbReference type="EMBL" id="JARPTC010000008">
    <property type="protein sequence ID" value="MDO7786843.1"/>
    <property type="molecule type" value="Genomic_DNA"/>
</dbReference>
<protein>
    <submittedName>
        <fullName evidence="2">Copper amine oxidase N-terminal domain-containing protein</fullName>
    </submittedName>
</protein>
<dbReference type="SUPFAM" id="SSF55383">
    <property type="entry name" value="Copper amine oxidase, domain N"/>
    <property type="match status" value="2"/>
</dbReference>
<sequence>MVNFSKGRKPTGNIKWKSGHSNILGKTTRREFILKKARKAISILVTLAMLLGLLLPAGGAFAASVNRVDRVVSIADDFNGKLGNKITIAEDSDYPADFEDDQSFRLVLPSGVKWNDDTTVSGAVYSSKKVNDQIFEVVIGNTTGQKDDIVINPSIEVDGATGDIRVQIDQRESGVTTGEVLLARVSGGASTAVALSVETIGESGKTGTIQIDETSLGSLGEVEKITLKLPSNFKWNATETEVTFGGGFASAKVTDKKADGRNLDIYVEATKTTSQRGTIYITPFISAEKSAKYGEVEINISGTEVDDADIVVAEYADFGLKLEIKEVKERVAGIFNAKTEELTIEETVAGTLVQGRKVNLEFPSWVKVTNVTQGTHTGIKIKDLSYDCTDNEVEFTIDEASKSGTVGKIKLKFELSIKADMTGDVEVSLSGKSGATGSIVVAKAVSPASINASSVAQVRIGVQGQSIGDIIIKENKSEAFEKGDLKVELPDNIEWTSKPTVEVIEGNGEIDKDGISTSDNVLTIPIKNTSSKVTAIKISNIKVDINRIVPEGEVVAKLKGKSIVRNHKDQLGYYKGTADVVDDDGKKGSSDVLDPGEFDQSTASKVVVANVVTPAPEAGTVVFNIGSTIYTAGGVTKVMDAAPYIKDGRTYVPVRYMALAMGVNESDIAFENGVVTLVKGDTTLQLTIGSKSLVSNDSTIEMDVAPEITDGRTMLPARFVAEAFGAIVGFANGQVVISQ</sequence>
<reference evidence="2" key="1">
    <citation type="journal article" date="2023" name="J. Hazard. Mater.">
        <title>Anaerobic biodegradation of pyrene and benzo[a]pyrene by a new sulfate-reducing Desulforamulus aquiferis strain DSA.</title>
        <authorList>
            <person name="Zhang Z."/>
            <person name="Sun J."/>
            <person name="Gong X."/>
            <person name="Wang C."/>
            <person name="Wang H."/>
        </authorList>
    </citation>
    <scope>NUCLEOTIDE SEQUENCE</scope>
    <source>
        <strain evidence="2">DSA</strain>
    </source>
</reference>
<organism evidence="2 3">
    <name type="scientific">Desulforamulus aquiferis</name>
    <dbReference type="NCBI Taxonomy" id="1397668"/>
    <lineage>
        <taxon>Bacteria</taxon>
        <taxon>Bacillati</taxon>
        <taxon>Bacillota</taxon>
        <taxon>Clostridia</taxon>
        <taxon>Eubacteriales</taxon>
        <taxon>Peptococcaceae</taxon>
        <taxon>Desulforamulus</taxon>
    </lineage>
</organism>
<gene>
    <name evidence="2" type="ORF">P6N53_06360</name>
</gene>
<proteinExistence type="predicted"/>
<evidence type="ECO:0000259" key="1">
    <source>
        <dbReference type="Pfam" id="PF07833"/>
    </source>
</evidence>
<keyword evidence="3" id="KW-1185">Reference proteome</keyword>
<feature type="domain" description="Copper amine oxidase-like N-terminal" evidence="1">
    <location>
        <begin position="634"/>
        <end position="736"/>
    </location>
</feature>
<reference evidence="2" key="2">
    <citation type="submission" date="2023-03" db="EMBL/GenBank/DDBJ databases">
        <authorList>
            <person name="Zhang Z."/>
        </authorList>
    </citation>
    <scope>NUCLEOTIDE SEQUENCE</scope>
    <source>
        <strain evidence="2">DSA</strain>
    </source>
</reference>
<dbReference type="InterPro" id="IPR012854">
    <property type="entry name" value="Cu_amine_oxidase-like_N"/>
</dbReference>
<dbReference type="InterPro" id="IPR036582">
    <property type="entry name" value="Mao_N_sf"/>
</dbReference>